<comment type="caution">
    <text evidence="2">The sequence shown here is derived from an EMBL/GenBank/DDBJ whole genome shotgun (WGS) entry which is preliminary data.</text>
</comment>
<feature type="compositionally biased region" description="Polar residues" evidence="1">
    <location>
        <begin position="313"/>
        <end position="328"/>
    </location>
</feature>
<dbReference type="Proteomes" id="UP000033546">
    <property type="component" value="Unassembled WGS sequence"/>
</dbReference>
<accession>A0A0F3NDP6</accession>
<dbReference type="PATRIC" id="fig|1359167.3.peg.17"/>
<dbReference type="EMBL" id="LANU01000001">
    <property type="protein sequence ID" value="KJV65837.1"/>
    <property type="molecule type" value="Genomic_DNA"/>
</dbReference>
<gene>
    <name evidence="2" type="ORF">EMUCRT_0017</name>
</gene>
<reference evidence="2 3" key="1">
    <citation type="submission" date="2015-02" db="EMBL/GenBank/DDBJ databases">
        <title>Genome Sequencing of Rickettsiales.</title>
        <authorList>
            <person name="Daugherty S.C."/>
            <person name="Su Q."/>
            <person name="Abolude K."/>
            <person name="Beier-Sexton M."/>
            <person name="Carlyon J.A."/>
            <person name="Carter R."/>
            <person name="Day N.P."/>
            <person name="Dumler S.J."/>
            <person name="Dyachenko V."/>
            <person name="Godinez A."/>
            <person name="Kurtti T.J."/>
            <person name="Lichay M."/>
            <person name="Mullins K.E."/>
            <person name="Ott S."/>
            <person name="Pappas-Brown V."/>
            <person name="Paris D.H."/>
            <person name="Patel P."/>
            <person name="Richards A.L."/>
            <person name="Sadzewicz L."/>
            <person name="Sears K."/>
            <person name="Seidman D."/>
            <person name="Sengamalay N."/>
            <person name="Stenos J."/>
            <person name="Tallon L.J."/>
            <person name="Vincent G."/>
            <person name="Fraser C.M."/>
            <person name="Munderloh U."/>
            <person name="Dunning-Hotopp J.C."/>
        </authorList>
    </citation>
    <scope>NUCLEOTIDE SEQUENCE [LARGE SCALE GENOMIC DNA]</scope>
    <source>
        <strain evidence="2 3">EmCRT</strain>
    </source>
</reference>
<evidence type="ECO:0000313" key="2">
    <source>
        <dbReference type="EMBL" id="KJV65837.1"/>
    </source>
</evidence>
<sequence length="348" mass="39457">MLTQLRNSFQRFTTPSFIKALGSFNVSQFRNTQYVDCTSGHAAWKDLPRNQIVINGQDAKFSQVVNANETLKDKEYRKTLHEILALKFQEISNQNISGPLIDECVTMINQASLYGSSLELLQLLGKDIQARMHLNSPIVPAMDTFETKIEIISESNLALVHTEQLTFRGVKNGTPISTVNTTLYLDITSKEDIITYSNSKISLEIPQNVASRVFSINTIRLSNMFAPISNAIHRIRAFCTGTPFQKVTPYKITRNHNTLIIGHSLPNYKCSPVTIPDIENQKEKHKQKQKSQYQTRSTFIRPHPSEEDIRKPTGNSNKDSKQQQNKPLNVSAEIHETKIQPQTESRSL</sequence>
<feature type="compositionally biased region" description="Polar residues" evidence="1">
    <location>
        <begin position="339"/>
        <end position="348"/>
    </location>
</feature>
<dbReference type="RefSeq" id="WP_052692767.1">
    <property type="nucleotide sequence ID" value="NZ_LANU01000001.1"/>
</dbReference>
<dbReference type="AlphaFoldDB" id="A0A0F3NDP6"/>
<evidence type="ECO:0000313" key="3">
    <source>
        <dbReference type="Proteomes" id="UP000033546"/>
    </source>
</evidence>
<proteinExistence type="predicted"/>
<protein>
    <submittedName>
        <fullName evidence="2">Uncharacterized protein</fullName>
    </submittedName>
</protein>
<feature type="region of interest" description="Disordered" evidence="1">
    <location>
        <begin position="281"/>
        <end position="348"/>
    </location>
</feature>
<evidence type="ECO:0000256" key="1">
    <source>
        <dbReference type="SAM" id="MobiDB-lite"/>
    </source>
</evidence>
<organism evidence="2 3">
    <name type="scientific">Ehrlichia cf. muris str. EmCRT</name>
    <dbReference type="NCBI Taxonomy" id="1359167"/>
    <lineage>
        <taxon>Bacteria</taxon>
        <taxon>Pseudomonadati</taxon>
        <taxon>Pseudomonadota</taxon>
        <taxon>Alphaproteobacteria</taxon>
        <taxon>Rickettsiales</taxon>
        <taxon>Anaplasmataceae</taxon>
        <taxon>Ehrlichia</taxon>
    </lineage>
</organism>
<name>A0A0F3NDP6_9RICK</name>